<gene>
    <name evidence="1" type="ORF">DSCA_45220</name>
</gene>
<name>A0A5K7YLI9_9BACT</name>
<dbReference type="KEGG" id="dalk:DSCA_45220"/>
<dbReference type="Proteomes" id="UP000427906">
    <property type="component" value="Chromosome"/>
</dbReference>
<protein>
    <recommendedName>
        <fullName evidence="3">Polymerase nucleotidyl transferase domain-containing protein</fullName>
    </recommendedName>
</protein>
<reference evidence="1 2" key="1">
    <citation type="submission" date="2019-11" db="EMBL/GenBank/DDBJ databases">
        <title>Comparative genomics of hydrocarbon-degrading Desulfosarcina strains.</title>
        <authorList>
            <person name="Watanabe M."/>
            <person name="Kojima H."/>
            <person name="Fukui M."/>
        </authorList>
    </citation>
    <scope>NUCLEOTIDE SEQUENCE [LARGE SCALE GENOMIC DNA]</scope>
    <source>
        <strain evidence="1 2">PL12</strain>
    </source>
</reference>
<organism evidence="1 2">
    <name type="scientific">Desulfosarcina alkanivorans</name>
    <dbReference type="NCBI Taxonomy" id="571177"/>
    <lineage>
        <taxon>Bacteria</taxon>
        <taxon>Pseudomonadati</taxon>
        <taxon>Thermodesulfobacteriota</taxon>
        <taxon>Desulfobacteria</taxon>
        <taxon>Desulfobacterales</taxon>
        <taxon>Desulfosarcinaceae</taxon>
        <taxon>Desulfosarcina</taxon>
    </lineage>
</organism>
<accession>A0A5K7YLI9</accession>
<evidence type="ECO:0008006" key="3">
    <source>
        <dbReference type="Google" id="ProtNLM"/>
    </source>
</evidence>
<dbReference type="AlphaFoldDB" id="A0A5K7YLI9"/>
<dbReference type="EMBL" id="AP021874">
    <property type="protein sequence ID" value="BBO70592.1"/>
    <property type="molecule type" value="Genomic_DNA"/>
</dbReference>
<sequence>MLSAMDQITADMEDYHPKALLLFGSLARYLAGDPGDHPPNDVDLLVVTNNTPFLVMKTDYGCAVELHSFTVQRIVGIARSLRYDSRPAALSKLYGRVLAREHAIDIIAAAMMLGPGYGDFGIEQIEVNGIGDTRDYSIHRVLMGDSWWGRLCRYATERRGPWMRFTDKMARNYDFDG</sequence>
<proteinExistence type="predicted"/>
<evidence type="ECO:0000313" key="1">
    <source>
        <dbReference type="EMBL" id="BBO70592.1"/>
    </source>
</evidence>
<keyword evidence="2" id="KW-1185">Reference proteome</keyword>
<evidence type="ECO:0000313" key="2">
    <source>
        <dbReference type="Proteomes" id="UP000427906"/>
    </source>
</evidence>